<dbReference type="Pfam" id="PF02371">
    <property type="entry name" value="Transposase_20"/>
    <property type="match status" value="1"/>
</dbReference>
<evidence type="ECO:0000259" key="1">
    <source>
        <dbReference type="Pfam" id="PF02371"/>
    </source>
</evidence>
<dbReference type="GO" id="GO:0006313">
    <property type="term" value="P:DNA transposition"/>
    <property type="evidence" value="ECO:0007669"/>
    <property type="project" value="InterPro"/>
</dbReference>
<dbReference type="Proteomes" id="UP000245124">
    <property type="component" value="Unassembled WGS sequence"/>
</dbReference>
<dbReference type="InterPro" id="IPR047650">
    <property type="entry name" value="Transpos_IS110"/>
</dbReference>
<proteinExistence type="predicted"/>
<dbReference type="GO" id="GO:0003677">
    <property type="term" value="F:DNA binding"/>
    <property type="evidence" value="ECO:0007669"/>
    <property type="project" value="InterPro"/>
</dbReference>
<gene>
    <name evidence="2" type="ORF">NIES4072_68280</name>
</gene>
<accession>A0A2R5FWH8</accession>
<evidence type="ECO:0000313" key="2">
    <source>
        <dbReference type="EMBL" id="GBG23116.1"/>
    </source>
</evidence>
<dbReference type="PANTHER" id="PTHR33055">
    <property type="entry name" value="TRANSPOSASE FOR INSERTION SEQUENCE ELEMENT IS1111A"/>
    <property type="match status" value="1"/>
</dbReference>
<dbReference type="GO" id="GO:0004803">
    <property type="term" value="F:transposase activity"/>
    <property type="evidence" value="ECO:0007669"/>
    <property type="project" value="InterPro"/>
</dbReference>
<evidence type="ECO:0000313" key="3">
    <source>
        <dbReference type="Proteomes" id="UP000245124"/>
    </source>
</evidence>
<dbReference type="RefSeq" id="WP_181374309.1">
    <property type="nucleotide sequence ID" value="NZ_BDUD01000002.1"/>
</dbReference>
<feature type="domain" description="Transposase IS116/IS110/IS902 C-terminal" evidence="1">
    <location>
        <begin position="7"/>
        <end position="65"/>
    </location>
</feature>
<dbReference type="AlphaFoldDB" id="A0A2R5FWH8"/>
<sequence>MLKQLVQRSRFPSAAHLARWARVCPGNNESAGKQFSGRTGQGNSWLRSALIQAANAASRCKNSYLAVVYQRLKARRGRKRAIVAVAHRILTAVFHMLSIGQPYKDLGVNHLNQPQKQHLLKQMRSRLEQLGYKVTLEAQT</sequence>
<keyword evidence="3" id="KW-1185">Reference proteome</keyword>
<dbReference type="EMBL" id="BDUD01000002">
    <property type="protein sequence ID" value="GBG23116.1"/>
    <property type="molecule type" value="Genomic_DNA"/>
</dbReference>
<name>A0A2R5FWH8_NOSCO</name>
<organism evidence="2 3">
    <name type="scientific">Nostoc commune NIES-4072</name>
    <dbReference type="NCBI Taxonomy" id="2005467"/>
    <lineage>
        <taxon>Bacteria</taxon>
        <taxon>Bacillati</taxon>
        <taxon>Cyanobacteriota</taxon>
        <taxon>Cyanophyceae</taxon>
        <taxon>Nostocales</taxon>
        <taxon>Nostocaceae</taxon>
        <taxon>Nostoc</taxon>
    </lineage>
</organism>
<protein>
    <submittedName>
        <fullName evidence="2">Gp3 protein</fullName>
    </submittedName>
</protein>
<comment type="caution">
    <text evidence="2">The sequence shown here is derived from an EMBL/GenBank/DDBJ whole genome shotgun (WGS) entry which is preliminary data.</text>
</comment>
<dbReference type="InterPro" id="IPR003346">
    <property type="entry name" value="Transposase_20"/>
</dbReference>
<reference evidence="2 3" key="1">
    <citation type="submission" date="2017-06" db="EMBL/GenBank/DDBJ databases">
        <title>Genome sequencing of cyanobaciteial culture collection at National Institute for Environmental Studies (NIES).</title>
        <authorList>
            <person name="Hirose Y."/>
            <person name="Shimura Y."/>
            <person name="Fujisawa T."/>
            <person name="Nakamura Y."/>
            <person name="Kawachi M."/>
        </authorList>
    </citation>
    <scope>NUCLEOTIDE SEQUENCE [LARGE SCALE GENOMIC DNA]</scope>
    <source>
        <strain evidence="2 3">NIES-4072</strain>
    </source>
</reference>
<dbReference type="PANTHER" id="PTHR33055:SF15">
    <property type="entry name" value="TRANSPOSASE-RELATED"/>
    <property type="match status" value="1"/>
</dbReference>